<evidence type="ECO:0000313" key="8">
    <source>
        <dbReference type="EMBL" id="SFS92886.1"/>
    </source>
</evidence>
<dbReference type="PANTHER" id="PTHR46797">
    <property type="entry name" value="HTH-TYPE TRANSCRIPTIONAL REGULATOR"/>
    <property type="match status" value="1"/>
</dbReference>
<keyword evidence="5 6" id="KW-0472">Membrane</keyword>
<feature type="transmembrane region" description="Helical" evidence="6">
    <location>
        <begin position="83"/>
        <end position="103"/>
    </location>
</feature>
<sequence length="191" mass="22001">MDKDLLANRVKELRSQKGMSQELLAEKSGLSLRTIQRIENGESKPTGESLNRLIKGLNVNPDELMDSSIIVDKRYLTFMNLSALSFLLFPMLGILIPFIVWSAKKDKIKDINEIGKNLINFEITWTLILFFFPIVLLINSKVGVLKTISLRTFFMTFGLLYLINLIFILVNTIRINNEKNVFYLPQVKFLK</sequence>
<feature type="domain" description="HTH cro/C1-type" evidence="7">
    <location>
        <begin position="10"/>
        <end position="64"/>
    </location>
</feature>
<keyword evidence="3 6" id="KW-1133">Transmembrane helix</keyword>
<dbReference type="RefSeq" id="WP_074978763.1">
    <property type="nucleotide sequence ID" value="NZ_FPAG01000006.1"/>
</dbReference>
<dbReference type="GO" id="GO:0005829">
    <property type="term" value="C:cytosol"/>
    <property type="evidence" value="ECO:0007669"/>
    <property type="project" value="TreeGrafter"/>
</dbReference>
<gene>
    <name evidence="8" type="ORF">SAMN04487906_2158</name>
</gene>
<protein>
    <submittedName>
        <fullName evidence="8">Archaeal ribosome-binding protein aMBF1, putative translation factor, contains Zn-ribbon and HTH domains</fullName>
    </submittedName>
</protein>
<dbReference type="InterPro" id="IPR019109">
    <property type="entry name" value="MamF_MmsF"/>
</dbReference>
<dbReference type="GO" id="GO:0003700">
    <property type="term" value="F:DNA-binding transcription factor activity"/>
    <property type="evidence" value="ECO:0007669"/>
    <property type="project" value="TreeGrafter"/>
</dbReference>
<proteinExistence type="predicted"/>
<evidence type="ECO:0000256" key="3">
    <source>
        <dbReference type="ARBA" id="ARBA00022989"/>
    </source>
</evidence>
<evidence type="ECO:0000313" key="9">
    <source>
        <dbReference type="Proteomes" id="UP000183209"/>
    </source>
</evidence>
<evidence type="ECO:0000256" key="1">
    <source>
        <dbReference type="ARBA" id="ARBA00004141"/>
    </source>
</evidence>
<organism evidence="8 9">
    <name type="scientific">Zhouia amylolytica</name>
    <dbReference type="NCBI Taxonomy" id="376730"/>
    <lineage>
        <taxon>Bacteria</taxon>
        <taxon>Pseudomonadati</taxon>
        <taxon>Bacteroidota</taxon>
        <taxon>Flavobacteriia</taxon>
        <taxon>Flavobacteriales</taxon>
        <taxon>Flavobacteriaceae</taxon>
        <taxon>Zhouia</taxon>
    </lineage>
</organism>
<accession>A0A1I6TUM7</accession>
<dbReference type="Pfam" id="PF09685">
    <property type="entry name" value="MamF_MmsF"/>
    <property type="match status" value="1"/>
</dbReference>
<evidence type="ECO:0000256" key="5">
    <source>
        <dbReference type="ARBA" id="ARBA00023136"/>
    </source>
</evidence>
<dbReference type="Pfam" id="PF01381">
    <property type="entry name" value="HTH_3"/>
    <property type="match status" value="1"/>
</dbReference>
<evidence type="ECO:0000256" key="6">
    <source>
        <dbReference type="SAM" id="Phobius"/>
    </source>
</evidence>
<dbReference type="GO" id="GO:0003677">
    <property type="term" value="F:DNA binding"/>
    <property type="evidence" value="ECO:0007669"/>
    <property type="project" value="UniProtKB-KW"/>
</dbReference>
<evidence type="ECO:0000256" key="4">
    <source>
        <dbReference type="ARBA" id="ARBA00023125"/>
    </source>
</evidence>
<dbReference type="CDD" id="cd00093">
    <property type="entry name" value="HTH_XRE"/>
    <property type="match status" value="1"/>
</dbReference>
<dbReference type="SMART" id="SM00530">
    <property type="entry name" value="HTH_XRE"/>
    <property type="match status" value="1"/>
</dbReference>
<dbReference type="OrthoDB" id="1357763at2"/>
<name>A0A1I6TUM7_9FLAO</name>
<dbReference type="Proteomes" id="UP000183209">
    <property type="component" value="Unassembled WGS sequence"/>
</dbReference>
<feature type="transmembrane region" description="Helical" evidence="6">
    <location>
        <begin position="152"/>
        <end position="173"/>
    </location>
</feature>
<dbReference type="PANTHER" id="PTHR46797:SF1">
    <property type="entry name" value="METHYLPHOSPHONATE SYNTHASE"/>
    <property type="match status" value="1"/>
</dbReference>
<dbReference type="InterPro" id="IPR050807">
    <property type="entry name" value="TransReg_Diox_bact_type"/>
</dbReference>
<dbReference type="PROSITE" id="PS50943">
    <property type="entry name" value="HTH_CROC1"/>
    <property type="match status" value="1"/>
</dbReference>
<keyword evidence="2 6" id="KW-0812">Transmembrane</keyword>
<comment type="subcellular location">
    <subcellularLocation>
        <location evidence="1">Membrane</location>
        <topology evidence="1">Multi-pass membrane protein</topology>
    </subcellularLocation>
</comment>
<dbReference type="AlphaFoldDB" id="A0A1I6TUM7"/>
<dbReference type="InterPro" id="IPR010982">
    <property type="entry name" value="Lambda_DNA-bd_dom_sf"/>
</dbReference>
<evidence type="ECO:0000259" key="7">
    <source>
        <dbReference type="PROSITE" id="PS50943"/>
    </source>
</evidence>
<feature type="transmembrane region" description="Helical" evidence="6">
    <location>
        <begin position="123"/>
        <end position="140"/>
    </location>
</feature>
<dbReference type="Gene3D" id="1.10.260.40">
    <property type="entry name" value="lambda repressor-like DNA-binding domains"/>
    <property type="match status" value="1"/>
</dbReference>
<dbReference type="EMBL" id="FPAG01000006">
    <property type="protein sequence ID" value="SFS92886.1"/>
    <property type="molecule type" value="Genomic_DNA"/>
</dbReference>
<keyword evidence="4" id="KW-0238">DNA-binding</keyword>
<dbReference type="InterPro" id="IPR001387">
    <property type="entry name" value="Cro/C1-type_HTH"/>
</dbReference>
<reference evidence="8 9" key="1">
    <citation type="submission" date="2016-10" db="EMBL/GenBank/DDBJ databases">
        <authorList>
            <person name="de Groot N.N."/>
        </authorList>
    </citation>
    <scope>NUCLEOTIDE SEQUENCE [LARGE SCALE GENOMIC DNA]</scope>
    <source>
        <strain evidence="8 9">CGMCC 1.6114</strain>
    </source>
</reference>
<dbReference type="SUPFAM" id="SSF47413">
    <property type="entry name" value="lambda repressor-like DNA-binding domains"/>
    <property type="match status" value="1"/>
</dbReference>
<evidence type="ECO:0000256" key="2">
    <source>
        <dbReference type="ARBA" id="ARBA00022692"/>
    </source>
</evidence>